<organism evidence="2 3">
    <name type="scientific">Asticcacaulis aquaticus</name>
    <dbReference type="NCBI Taxonomy" id="2984212"/>
    <lineage>
        <taxon>Bacteria</taxon>
        <taxon>Pseudomonadati</taxon>
        <taxon>Pseudomonadota</taxon>
        <taxon>Alphaproteobacteria</taxon>
        <taxon>Caulobacterales</taxon>
        <taxon>Caulobacteraceae</taxon>
        <taxon>Asticcacaulis</taxon>
    </lineage>
</organism>
<sequence>MRFPNLKSLAMAVMAVGATGLAGCITLLPEVKPIQLYTIRFNSEVVDKPLAPAPTVSEPVDLFLNFDNFPRAAAGDRILTTEGNEVSYVSGGRWASAAQGQFRDLLSEGFARAGSDRLRIGGQGRVTAKYRVDVDVRRFEAAYARRRPTIVVALDARVVRLSDRKVVAQRFISSDVAVRKSDLTLMVEGFEKASSQAVVNLIGFTEEAVAAAEAETPAPVVAPEKK</sequence>
<evidence type="ECO:0000259" key="1">
    <source>
        <dbReference type="Pfam" id="PF03886"/>
    </source>
</evidence>
<evidence type="ECO:0000313" key="2">
    <source>
        <dbReference type="EMBL" id="MDC7683423.1"/>
    </source>
</evidence>
<reference evidence="2 3" key="1">
    <citation type="submission" date="2023-01" db="EMBL/GenBank/DDBJ databases">
        <title>Novel species of the genus Asticcacaulis isolated from rivers.</title>
        <authorList>
            <person name="Lu H."/>
        </authorList>
    </citation>
    <scope>NUCLEOTIDE SEQUENCE [LARGE SCALE GENOMIC DNA]</scope>
    <source>
        <strain evidence="2 3">BYS171W</strain>
    </source>
</reference>
<dbReference type="EMBL" id="JAQQKX010000006">
    <property type="protein sequence ID" value="MDC7683423.1"/>
    <property type="molecule type" value="Genomic_DNA"/>
</dbReference>
<dbReference type="SUPFAM" id="SSF159594">
    <property type="entry name" value="XCC0632-like"/>
    <property type="match status" value="1"/>
</dbReference>
<keyword evidence="2" id="KW-0449">Lipoprotein</keyword>
<proteinExistence type="predicted"/>
<protein>
    <submittedName>
        <fullName evidence="2">ABC-type transport auxiliary lipoprotein family protein</fullName>
    </submittedName>
</protein>
<dbReference type="Pfam" id="PF03886">
    <property type="entry name" value="ABC_trans_aux"/>
    <property type="match status" value="1"/>
</dbReference>
<dbReference type="RefSeq" id="WP_272747893.1">
    <property type="nucleotide sequence ID" value="NZ_JAQQKX010000006.1"/>
</dbReference>
<keyword evidence="3" id="KW-1185">Reference proteome</keyword>
<feature type="domain" description="ABC-type transport auxiliary lipoprotein component" evidence="1">
    <location>
        <begin position="75"/>
        <end position="197"/>
    </location>
</feature>
<dbReference type="InterPro" id="IPR005586">
    <property type="entry name" value="ABC_trans_aux"/>
</dbReference>
<dbReference type="Proteomes" id="UP001214854">
    <property type="component" value="Unassembled WGS sequence"/>
</dbReference>
<accession>A0ABT5HU02</accession>
<dbReference type="Gene3D" id="3.40.50.10610">
    <property type="entry name" value="ABC-type transport auxiliary lipoprotein component"/>
    <property type="match status" value="1"/>
</dbReference>
<dbReference type="PROSITE" id="PS51257">
    <property type="entry name" value="PROKAR_LIPOPROTEIN"/>
    <property type="match status" value="1"/>
</dbReference>
<name>A0ABT5HU02_9CAUL</name>
<gene>
    <name evidence="2" type="ORF">PQU92_09060</name>
</gene>
<comment type="caution">
    <text evidence="2">The sequence shown here is derived from an EMBL/GenBank/DDBJ whole genome shotgun (WGS) entry which is preliminary data.</text>
</comment>
<evidence type="ECO:0000313" key="3">
    <source>
        <dbReference type="Proteomes" id="UP001214854"/>
    </source>
</evidence>